<dbReference type="AlphaFoldDB" id="W2SUH0"/>
<dbReference type="SUPFAM" id="SSF56672">
    <property type="entry name" value="DNA/RNA polymerases"/>
    <property type="match status" value="1"/>
</dbReference>
<dbReference type="OMA" id="SERIYMW"/>
<keyword evidence="2" id="KW-1185">Reference proteome</keyword>
<protein>
    <submittedName>
        <fullName evidence="1">Uncharacterized protein</fullName>
    </submittedName>
</protein>
<name>W2SUH0_NECAM</name>
<organism evidence="1 2">
    <name type="scientific">Necator americanus</name>
    <name type="common">Human hookworm</name>
    <dbReference type="NCBI Taxonomy" id="51031"/>
    <lineage>
        <taxon>Eukaryota</taxon>
        <taxon>Metazoa</taxon>
        <taxon>Ecdysozoa</taxon>
        <taxon>Nematoda</taxon>
        <taxon>Chromadorea</taxon>
        <taxon>Rhabditida</taxon>
        <taxon>Rhabditina</taxon>
        <taxon>Rhabditomorpha</taxon>
        <taxon>Strongyloidea</taxon>
        <taxon>Ancylostomatidae</taxon>
        <taxon>Bunostominae</taxon>
        <taxon>Necator</taxon>
    </lineage>
</organism>
<gene>
    <name evidence="1" type="ORF">NECAME_13596</name>
</gene>
<evidence type="ECO:0000313" key="1">
    <source>
        <dbReference type="EMBL" id="ETN73173.1"/>
    </source>
</evidence>
<sequence>MNVRTFGAERPAKTQSTTTYLQAWDADGVQHQLRLYTQDNLTKNFSEAKLDEEDLQFIRRNHIQTSTQHTGIISPPQILIGCDQLWSFINFEAPQFTLPSGLILIPTRLSYMVSRQRFLRNSQYKKLLNSSVHTRESSEDFDQWELHWRKESHEMENEYTGPEKEEKANINAKVLEEFNRSIEKRENIAYFVRLPLKKEHEPLPDNRALAYHRLRSILRKYENETKLLQQYHEVFQDQLKKNIREEVDESHDSFTKMRHYLPHQPVITPEKDNTKFRVVFDASAHYKNSPSLNDVVHQGPTVLPKLYGILLRFRTGQYVLLSDVEKAFLQRLPCQQP</sequence>
<dbReference type="KEGG" id="nai:NECAME_13596"/>
<proteinExistence type="predicted"/>
<dbReference type="EMBL" id="KI661675">
    <property type="protein sequence ID" value="ETN73173.1"/>
    <property type="molecule type" value="Genomic_DNA"/>
</dbReference>
<dbReference type="OrthoDB" id="5864674at2759"/>
<reference evidence="2" key="1">
    <citation type="journal article" date="2014" name="Nat. Genet.">
        <title>Genome of the human hookworm Necator americanus.</title>
        <authorList>
            <person name="Tang Y.T."/>
            <person name="Gao X."/>
            <person name="Rosa B.A."/>
            <person name="Abubucker S."/>
            <person name="Hallsworth-Pepin K."/>
            <person name="Martin J."/>
            <person name="Tyagi R."/>
            <person name="Heizer E."/>
            <person name="Zhang X."/>
            <person name="Bhonagiri-Palsikar V."/>
            <person name="Minx P."/>
            <person name="Warren W.C."/>
            <person name="Wang Q."/>
            <person name="Zhan B."/>
            <person name="Hotez P.J."/>
            <person name="Sternberg P.W."/>
            <person name="Dougall A."/>
            <person name="Gaze S.T."/>
            <person name="Mulvenna J."/>
            <person name="Sotillo J."/>
            <person name="Ranganathan S."/>
            <person name="Rabelo E.M."/>
            <person name="Wilson R.K."/>
            <person name="Felgner P.L."/>
            <person name="Bethony J."/>
            <person name="Hawdon J.M."/>
            <person name="Gasser R.B."/>
            <person name="Loukas A."/>
            <person name="Mitreva M."/>
        </authorList>
    </citation>
    <scope>NUCLEOTIDE SEQUENCE [LARGE SCALE GENOMIC DNA]</scope>
</reference>
<accession>W2SUH0</accession>
<dbReference type="PANTHER" id="PTHR47331:SF1">
    <property type="entry name" value="GAG-LIKE PROTEIN"/>
    <property type="match status" value="1"/>
</dbReference>
<dbReference type="InterPro" id="IPR043502">
    <property type="entry name" value="DNA/RNA_pol_sf"/>
</dbReference>
<evidence type="ECO:0000313" key="2">
    <source>
        <dbReference type="Proteomes" id="UP000053676"/>
    </source>
</evidence>
<dbReference type="PANTHER" id="PTHR47331">
    <property type="entry name" value="PHD-TYPE DOMAIN-CONTAINING PROTEIN"/>
    <property type="match status" value="1"/>
</dbReference>
<dbReference type="Proteomes" id="UP000053676">
    <property type="component" value="Unassembled WGS sequence"/>
</dbReference>